<evidence type="ECO:0000313" key="4">
    <source>
        <dbReference type="Proteomes" id="UP001497457"/>
    </source>
</evidence>
<dbReference type="AlphaFoldDB" id="A0ABC9HBB6"/>
<dbReference type="InterPro" id="IPR057135">
    <property type="entry name" value="At4g27190-like_LRR"/>
</dbReference>
<dbReference type="EMBL" id="CAXIPR030004409">
    <property type="protein sequence ID" value="CAM0151129.1"/>
    <property type="molecule type" value="Genomic_DNA"/>
</dbReference>
<name>A0ABC9HBB6_9POAL</name>
<organism evidence="3 4">
    <name type="scientific">Urochloa decumbens</name>
    <dbReference type="NCBI Taxonomy" id="240449"/>
    <lineage>
        <taxon>Eukaryota</taxon>
        <taxon>Viridiplantae</taxon>
        <taxon>Streptophyta</taxon>
        <taxon>Embryophyta</taxon>
        <taxon>Tracheophyta</taxon>
        <taxon>Spermatophyta</taxon>
        <taxon>Magnoliopsida</taxon>
        <taxon>Liliopsida</taxon>
        <taxon>Poales</taxon>
        <taxon>Poaceae</taxon>
        <taxon>PACMAD clade</taxon>
        <taxon>Panicoideae</taxon>
        <taxon>Panicodae</taxon>
        <taxon>Paniceae</taxon>
        <taxon>Melinidinae</taxon>
        <taxon>Urochloa</taxon>
    </lineage>
</organism>
<dbReference type="PANTHER" id="PTHR33463">
    <property type="entry name" value="NB-ARC DOMAIN-CONTAINING PROTEIN-RELATED"/>
    <property type="match status" value="1"/>
</dbReference>
<dbReference type="Gene3D" id="3.80.10.10">
    <property type="entry name" value="Ribonuclease Inhibitor"/>
    <property type="match status" value="2"/>
</dbReference>
<evidence type="ECO:0000256" key="1">
    <source>
        <dbReference type="SAM" id="MobiDB-lite"/>
    </source>
</evidence>
<dbReference type="SUPFAM" id="SSF52058">
    <property type="entry name" value="L domain-like"/>
    <property type="match status" value="1"/>
</dbReference>
<protein>
    <recommendedName>
        <fullName evidence="2">Disease resistance protein At4g27190-like leucine-rich repeats domain-containing protein</fullName>
    </recommendedName>
</protein>
<keyword evidence="4" id="KW-1185">Reference proteome</keyword>
<dbReference type="Proteomes" id="UP001497457">
    <property type="component" value="Unassembled WGS sequence"/>
</dbReference>
<evidence type="ECO:0000313" key="3">
    <source>
        <dbReference type="EMBL" id="CAM0151129.1"/>
    </source>
</evidence>
<dbReference type="Pfam" id="PF23247">
    <property type="entry name" value="LRR_RPS2"/>
    <property type="match status" value="1"/>
</dbReference>
<dbReference type="InterPro" id="IPR050905">
    <property type="entry name" value="Plant_NBS-LRR"/>
</dbReference>
<feature type="domain" description="Disease resistance protein At4g27190-like leucine-rich repeats" evidence="2">
    <location>
        <begin position="896"/>
        <end position="1008"/>
    </location>
</feature>
<evidence type="ECO:0000259" key="2">
    <source>
        <dbReference type="Pfam" id="PF23247"/>
    </source>
</evidence>
<sequence length="1060" mass="120989">MRTQVNLRVRNLEPCSILISSDEHLFPDGLMHMYICMQGFLADTIDEAAEEILKVLKKSISSRDNVFYFDGWDGLGASAVLRAVARRLTAASPAGAGPQFEQVIHIDCSKWESRRALQRAVAEQLDLPAEVMEMFDRQDEEDDFRGVSQGSRVELQQIFREMQKHVLTSRRLLVIFHNGSSEEIDLASCCGFPLAGYSTCKVLWTFQGRLRVKPRMKVDTAMKSAGKTDVFFSPFLRKEKTEDLWSYLILQEAAEVVAACKVKSGFHGIIDEPAQVAECFQYMLELCCRGSQWIDYDLNTHGANYWVCDGIVRQPQRGERNVSVGDAVDGLWRSAEALQREMPLDVDYHQYLPSPHLLARFLESKPYWSSPTCGFTWIPDGETPHNYYDKLSVLKLSGCSFDMQSPPFLSCHSIKFLWLDHCQINETNTTYGAGMEWDFRRFFQRLWVLEVRYTSCDQILSAQMLDLMTQLRELNVMGAQDWDMGQLQGRLPNIRKLRVTKSTVSCSSCSENDLLSDMNKMELLEFSGNKYAGTMTSLCGPRAINNSSCLETVIIANGCYLKQISFRGCTELKNILLNGWMNFLRTLDISGTAVKTLDLTATIIQYLDELYLLGCKKLCAILWPPENKRQSDLAKLCIGTTQTTPTAQYRKEEDNRPRATGTSAAALVLHSDRPTSEFDWYISVRDARLLASLEPVYSSSCDAYVEVSSPTTAACGSKDEEIRSGSSNHEQLNLPRHPAAPIVYADITVDNLQQQASEDNDDAGGMMWMWPCPDVPPLPQESCYMHIQDQTTRTGLSLPRGGKQTSGTTITVKRFVPDCAKILHVHDSLSITSTPSNREYGSEWPNLEWCRIERCPNLDFVFHNVEGYDHDYQLRTFWASQLLKSRYISKLPRRGYRVFPDLTFLHLDLCPRLIHVLPTWKDDENMLRQLETLEIVWCGDLREIFPLHTYNHEPLQTHIDKPITREFTALKHIHLHELPSLQSICGARMRTPNLETVKIRGCWSLTRLPDVGSGDKVVECDCEKDWWDRLEWDDGSQASRYMPIHSRYYKKNLLRGSVLR</sequence>
<gene>
    <name evidence="3" type="ORF">URODEC1_LOCUS124143</name>
</gene>
<feature type="region of interest" description="Disordered" evidence="1">
    <location>
        <begin position="712"/>
        <end position="734"/>
    </location>
</feature>
<dbReference type="PANTHER" id="PTHR33463:SF148">
    <property type="entry name" value="NB-ARC DOMAIN-CONTAINING PROTEIN"/>
    <property type="match status" value="1"/>
</dbReference>
<proteinExistence type="predicted"/>
<accession>A0ABC9HBB6</accession>
<dbReference type="InterPro" id="IPR032675">
    <property type="entry name" value="LRR_dom_sf"/>
</dbReference>
<reference evidence="3 4" key="1">
    <citation type="submission" date="2024-10" db="EMBL/GenBank/DDBJ databases">
        <authorList>
            <person name="Ryan C."/>
        </authorList>
    </citation>
    <scope>NUCLEOTIDE SEQUENCE [LARGE SCALE GENOMIC DNA]</scope>
</reference>
<comment type="caution">
    <text evidence="3">The sequence shown here is derived from an EMBL/GenBank/DDBJ whole genome shotgun (WGS) entry which is preliminary data.</text>
</comment>
<dbReference type="SUPFAM" id="SSF52047">
    <property type="entry name" value="RNI-like"/>
    <property type="match status" value="1"/>
</dbReference>